<proteinExistence type="predicted"/>
<organism evidence="4 5">
    <name type="scientific">Bacteroides sedimenti</name>
    <dbReference type="NCBI Taxonomy" id="2136147"/>
    <lineage>
        <taxon>Bacteria</taxon>
        <taxon>Pseudomonadati</taxon>
        <taxon>Bacteroidota</taxon>
        <taxon>Bacteroidia</taxon>
        <taxon>Bacteroidales</taxon>
        <taxon>Bacteroidaceae</taxon>
        <taxon>Bacteroides</taxon>
    </lineage>
</organism>
<dbReference type="RefSeq" id="WP_353333429.1">
    <property type="nucleotide sequence ID" value="NZ_AP028055.1"/>
</dbReference>
<dbReference type="InterPro" id="IPR001670">
    <property type="entry name" value="ADH_Fe/GldA"/>
</dbReference>
<dbReference type="InterPro" id="IPR044731">
    <property type="entry name" value="BDH-like"/>
</dbReference>
<evidence type="ECO:0000313" key="5">
    <source>
        <dbReference type="Proteomes" id="UP001496674"/>
    </source>
</evidence>
<dbReference type="Gene3D" id="1.20.1090.10">
    <property type="entry name" value="Dehydroquinate synthase-like - alpha domain"/>
    <property type="match status" value="1"/>
</dbReference>
<dbReference type="PANTHER" id="PTHR43633">
    <property type="entry name" value="ALCOHOL DEHYDROGENASE YQHD"/>
    <property type="match status" value="1"/>
</dbReference>
<evidence type="ECO:0000256" key="1">
    <source>
        <dbReference type="ARBA" id="ARBA00023002"/>
    </source>
</evidence>
<dbReference type="EMBL" id="AP028055">
    <property type="protein sequence ID" value="BEG98469.1"/>
    <property type="molecule type" value="Genomic_DNA"/>
</dbReference>
<dbReference type="SUPFAM" id="SSF56796">
    <property type="entry name" value="Dehydroquinate synthase-like"/>
    <property type="match status" value="1"/>
</dbReference>
<dbReference type="PANTHER" id="PTHR43633:SF1">
    <property type="entry name" value="ALCOHOL DEHYDROGENASE YQHD"/>
    <property type="match status" value="1"/>
</dbReference>
<dbReference type="Proteomes" id="UP001496674">
    <property type="component" value="Chromosome"/>
</dbReference>
<dbReference type="CDD" id="cd08187">
    <property type="entry name" value="BDH"/>
    <property type="match status" value="1"/>
</dbReference>
<sequence>MKDFTFYNPTRIEFGTEKEKNIGKYIAEYGVSKVLIIYGSDRIKKNGLFDVVAKSLADNGISFEELGGVQSNPLLSKVYEGIQLAKAKGLEAVLAVGGGSVLDSSKAIAAGAAYEGDVWDFFIYKAVPNNALKIFDIMTLAATGSEMNNYAVVTKDETKQKLSLAGAATFPTVSVINPELQTSVTKEYLVYSAADIFAHSLDMYLSATYLPEFIAGHVENILKTVIRTTEILLTDAGNLEARGEFAWAATQALNFTTFCGVENNRFDTHFIEHTLSAEYNIAHGAGLSIIVPAWMKWQKNNLPERFGRFAKNIFNVEGADSGIEALKNWYVKIGTPVTLKEGNIPEGDIPALVEKLSAIASMWGAEGFYTKEMITTVLENAR</sequence>
<evidence type="ECO:0000313" key="4">
    <source>
        <dbReference type="EMBL" id="BEG98469.1"/>
    </source>
</evidence>
<dbReference type="Pfam" id="PF00465">
    <property type="entry name" value="Fe-ADH"/>
    <property type="match status" value="1"/>
</dbReference>
<evidence type="ECO:0000259" key="2">
    <source>
        <dbReference type="Pfam" id="PF00465"/>
    </source>
</evidence>
<reference evidence="4 5" key="1">
    <citation type="submission" date="2023-04" db="EMBL/GenBank/DDBJ databases">
        <title>Draft genome sequence of acteroides sedimenti strain YN3PY1.</title>
        <authorList>
            <person name="Yoshida N."/>
        </authorList>
    </citation>
    <scope>NUCLEOTIDE SEQUENCE [LARGE SCALE GENOMIC DNA]</scope>
    <source>
        <strain evidence="4 5">YN3PY1</strain>
    </source>
</reference>
<feature type="domain" description="Alcohol dehydrogenase iron-type/glycerol dehydrogenase GldA" evidence="2">
    <location>
        <begin position="9"/>
        <end position="178"/>
    </location>
</feature>
<keyword evidence="5" id="KW-1185">Reference proteome</keyword>
<dbReference type="Gene3D" id="3.40.50.1970">
    <property type="match status" value="1"/>
</dbReference>
<dbReference type="InterPro" id="IPR056798">
    <property type="entry name" value="ADH_Fe_C"/>
</dbReference>
<feature type="domain" description="Fe-containing alcohol dehydrogenase-like C-terminal" evidence="3">
    <location>
        <begin position="190"/>
        <end position="357"/>
    </location>
</feature>
<accession>A0ABN6Z8M7</accession>
<dbReference type="Pfam" id="PF25137">
    <property type="entry name" value="ADH_Fe_C"/>
    <property type="match status" value="1"/>
</dbReference>
<name>A0ABN6Z8M7_9BACE</name>
<evidence type="ECO:0000259" key="3">
    <source>
        <dbReference type="Pfam" id="PF25137"/>
    </source>
</evidence>
<gene>
    <name evidence="4" type="ORF">BSYN_07340</name>
</gene>
<protein>
    <submittedName>
        <fullName evidence="4">NADH-dependent alcohol dehydrogenase</fullName>
    </submittedName>
</protein>
<keyword evidence="1" id="KW-0560">Oxidoreductase</keyword>